<dbReference type="Gene3D" id="2.60.120.200">
    <property type="match status" value="1"/>
</dbReference>
<evidence type="ECO:0000313" key="1">
    <source>
        <dbReference type="EMBL" id="MBC5590408.1"/>
    </source>
</evidence>
<dbReference type="InterPro" id="IPR013320">
    <property type="entry name" value="ConA-like_dom_sf"/>
</dbReference>
<proteinExistence type="predicted"/>
<gene>
    <name evidence="1" type="ORF">H8S53_03920</name>
</gene>
<dbReference type="EMBL" id="JACOOG010000001">
    <property type="protein sequence ID" value="MBC5590408.1"/>
    <property type="molecule type" value="Genomic_DNA"/>
</dbReference>
<dbReference type="SUPFAM" id="SSF49899">
    <property type="entry name" value="Concanavalin A-like lectins/glucanases"/>
    <property type="match status" value="1"/>
</dbReference>
<dbReference type="Pfam" id="PF07081">
    <property type="entry name" value="DUF1349"/>
    <property type="match status" value="1"/>
</dbReference>
<name>A0ABR7BYH5_9BACE</name>
<sequence>MRNSILNPVFSIYTKYFIVPEKETLSSCNVKLSNIQFTQAKNGAENNVTVFNDTLKFVAGPQTDYFRSPDGTAINNSPVIFTEIDNTKPFTFTAKVEPQFTLTGTYSAGVLYVYENDTHNQKLCFEQDENGAHRVVSVRTIGTSEVASLITNEVT</sequence>
<protein>
    <submittedName>
        <fullName evidence="1">DUF1349 domain-containing protein</fullName>
    </submittedName>
</protein>
<reference evidence="1 2" key="1">
    <citation type="submission" date="2020-08" db="EMBL/GenBank/DDBJ databases">
        <title>Genome public.</title>
        <authorList>
            <person name="Liu C."/>
            <person name="Sun Q."/>
        </authorList>
    </citation>
    <scope>NUCLEOTIDE SEQUENCE [LARGE SCALE GENOMIC DNA]</scope>
    <source>
        <strain evidence="1 2">NSJ-21</strain>
    </source>
</reference>
<keyword evidence="2" id="KW-1185">Reference proteome</keyword>
<dbReference type="Proteomes" id="UP000600230">
    <property type="component" value="Unassembled WGS sequence"/>
</dbReference>
<accession>A0ABR7BYH5</accession>
<organism evidence="1 2">
    <name type="scientific">Bacteroides parvus</name>
    <dbReference type="NCBI Taxonomy" id="2763025"/>
    <lineage>
        <taxon>Bacteria</taxon>
        <taxon>Pseudomonadati</taxon>
        <taxon>Bacteroidota</taxon>
        <taxon>Bacteroidia</taxon>
        <taxon>Bacteroidales</taxon>
        <taxon>Bacteroidaceae</taxon>
        <taxon>Bacteroides</taxon>
    </lineage>
</organism>
<comment type="caution">
    <text evidence="1">The sequence shown here is derived from an EMBL/GenBank/DDBJ whole genome shotgun (WGS) entry which is preliminary data.</text>
</comment>
<evidence type="ECO:0000313" key="2">
    <source>
        <dbReference type="Proteomes" id="UP000600230"/>
    </source>
</evidence>
<dbReference type="InterPro" id="IPR009784">
    <property type="entry name" value="DUF1349"/>
</dbReference>